<dbReference type="EMBL" id="SNRY01000076">
    <property type="protein sequence ID" value="KAA6348124.1"/>
    <property type="molecule type" value="Genomic_DNA"/>
</dbReference>
<protein>
    <submittedName>
        <fullName evidence="1">Uncharacterized protein</fullName>
    </submittedName>
</protein>
<sequence>MNVETKLIKSRLGLLDLAEELGNVSLACKYLGYCLIPK</sequence>
<comment type="caution">
    <text evidence="1">The sequence shown here is derived from an EMBL/GenBank/DDBJ whole genome shotgun (WGS) entry which is preliminary data.</text>
</comment>
<reference evidence="1" key="1">
    <citation type="submission" date="2019-03" db="EMBL/GenBank/DDBJ databases">
        <title>Single cell metagenomics reveals metabolic interactions within the superorganism composed of flagellate Streblomastix strix and complex community of Bacteroidetes bacteria on its surface.</title>
        <authorList>
            <person name="Treitli S.C."/>
            <person name="Kolisko M."/>
            <person name="Husnik F."/>
            <person name="Keeling P."/>
            <person name="Hampl V."/>
        </authorList>
    </citation>
    <scope>NUCLEOTIDE SEQUENCE</scope>
    <source>
        <strain evidence="1">STM</strain>
    </source>
</reference>
<organism evidence="1">
    <name type="scientific">termite gut metagenome</name>
    <dbReference type="NCBI Taxonomy" id="433724"/>
    <lineage>
        <taxon>unclassified sequences</taxon>
        <taxon>metagenomes</taxon>
        <taxon>organismal metagenomes</taxon>
    </lineage>
</organism>
<gene>
    <name evidence="1" type="ORF">EZS27_004398</name>
</gene>
<name>A0A5J4SPP7_9ZZZZ</name>
<proteinExistence type="predicted"/>
<accession>A0A5J4SPP7</accession>
<evidence type="ECO:0000313" key="1">
    <source>
        <dbReference type="EMBL" id="KAA6348124.1"/>
    </source>
</evidence>
<dbReference type="AlphaFoldDB" id="A0A5J4SPP7"/>